<evidence type="ECO:0000256" key="10">
    <source>
        <dbReference type="ARBA" id="ARBA00023303"/>
    </source>
</evidence>
<reference evidence="14" key="1">
    <citation type="journal article" date="2013" name="Genome Biol.">
        <title>Draft genome of the mountain pine beetle, Dendroctonus ponderosae Hopkins, a major forest pest.</title>
        <authorList>
            <person name="Keeling C.I."/>
            <person name="Yuen M.M."/>
            <person name="Liao N.Y."/>
            <person name="Docking T.R."/>
            <person name="Chan S.K."/>
            <person name="Taylor G.A."/>
            <person name="Palmquist D.L."/>
            <person name="Jackman S.D."/>
            <person name="Nguyen A."/>
            <person name="Li M."/>
            <person name="Henderson H."/>
            <person name="Janes J.K."/>
            <person name="Zhao Y."/>
            <person name="Pandoh P."/>
            <person name="Moore R."/>
            <person name="Sperling F.A."/>
            <person name="Huber D.P."/>
            <person name="Birol I."/>
            <person name="Jones S.J."/>
            <person name="Bohlmann J."/>
        </authorList>
    </citation>
    <scope>NUCLEOTIDE SEQUENCE</scope>
</reference>
<reference evidence="13" key="2">
    <citation type="submission" date="2024-08" db="UniProtKB">
        <authorList>
            <consortium name="EnsemblMetazoa"/>
        </authorList>
    </citation>
    <scope>IDENTIFICATION</scope>
</reference>
<proteinExistence type="predicted"/>
<evidence type="ECO:0000256" key="2">
    <source>
        <dbReference type="ARBA" id="ARBA00022448"/>
    </source>
</evidence>
<evidence type="ECO:0000256" key="8">
    <source>
        <dbReference type="ARBA" id="ARBA00023136"/>
    </source>
</evidence>
<dbReference type="GeneID" id="109541159"/>
<keyword evidence="2" id="KW-0813">Transport</keyword>
<protein>
    <recommendedName>
        <fullName evidence="15">LRRCT domain-containing protein</fullName>
    </recommendedName>
</protein>
<feature type="transmembrane region" description="Helical" evidence="11">
    <location>
        <begin position="301"/>
        <end position="322"/>
    </location>
</feature>
<keyword evidence="14" id="KW-1185">Reference proteome</keyword>
<evidence type="ECO:0000256" key="5">
    <source>
        <dbReference type="ARBA" id="ARBA00022729"/>
    </source>
</evidence>
<dbReference type="GO" id="GO:0044325">
    <property type="term" value="F:transmembrane transporter binding"/>
    <property type="evidence" value="ECO:0007669"/>
    <property type="project" value="TreeGrafter"/>
</dbReference>
<dbReference type="GO" id="GO:0099104">
    <property type="term" value="F:potassium channel activator activity"/>
    <property type="evidence" value="ECO:0007669"/>
    <property type="project" value="TreeGrafter"/>
</dbReference>
<accession>A0AAR5PWV9</accession>
<name>A0AAR5PWV9_DENPD</name>
<keyword evidence="3" id="KW-1003">Cell membrane</keyword>
<dbReference type="PROSITE" id="PS51257">
    <property type="entry name" value="PROKAR_LIPOPROTEIN"/>
    <property type="match status" value="1"/>
</dbReference>
<dbReference type="Gene3D" id="3.80.10.10">
    <property type="entry name" value="Ribonuclease Inhibitor"/>
    <property type="match status" value="1"/>
</dbReference>
<evidence type="ECO:0000256" key="3">
    <source>
        <dbReference type="ARBA" id="ARBA00022475"/>
    </source>
</evidence>
<feature type="chain" id="PRO_5043445462" description="LRRCT domain-containing protein" evidence="12">
    <location>
        <begin position="22"/>
        <end position="361"/>
    </location>
</feature>
<keyword evidence="4 11" id="KW-0812">Transmembrane</keyword>
<sequence>MLAKNLVWLFFCFALSGNTLTTSCKKEKTCKTSRTLGLKTSDCYKMDLKKFPTCLPPNVEVVELSYNRIRKVEYDDLHRYPYITHLYLTDNLISKLDDDIFKDSTSLETLDLSVNALFRVPPSIFQLPTLKTLYLSQNMNINVAESLENAKPILQSTLTKLDISYITEDGYTTDFPDFSDLPLLAFVNISGDQFNYLSPRHFAGLCNLQILANSNATAEFENDCDCWKINRWLAERKVVFTDFQCPNNKEGMHLMCNFQNYNVHCYADCIDDQIEFDDLEAFSKCMEKLQNIQFALYLKKVWIWIGVAVILIFFLSIIIVYIKWRKNKQKKRLTKRAKPLIRPPLAIEHKDQFQLMERLND</sequence>
<dbReference type="PROSITE" id="PS51450">
    <property type="entry name" value="LRR"/>
    <property type="match status" value="1"/>
</dbReference>
<dbReference type="PANTHER" id="PTHR46473:SF26">
    <property type="entry name" value="LRRNT DOMAIN-CONTAINING PROTEIN"/>
    <property type="match status" value="1"/>
</dbReference>
<dbReference type="Pfam" id="PF13855">
    <property type="entry name" value="LRR_8"/>
    <property type="match status" value="1"/>
</dbReference>
<evidence type="ECO:0000313" key="13">
    <source>
        <dbReference type="EnsemblMetazoa" id="XP_019765488.1"/>
    </source>
</evidence>
<dbReference type="InterPro" id="IPR051432">
    <property type="entry name" value="KCNMA1_auxiliary"/>
</dbReference>
<evidence type="ECO:0000256" key="4">
    <source>
        <dbReference type="ARBA" id="ARBA00022692"/>
    </source>
</evidence>
<dbReference type="CTD" id="37418"/>
<organism evidence="13 14">
    <name type="scientific">Dendroctonus ponderosae</name>
    <name type="common">Mountain pine beetle</name>
    <dbReference type="NCBI Taxonomy" id="77166"/>
    <lineage>
        <taxon>Eukaryota</taxon>
        <taxon>Metazoa</taxon>
        <taxon>Ecdysozoa</taxon>
        <taxon>Arthropoda</taxon>
        <taxon>Hexapoda</taxon>
        <taxon>Insecta</taxon>
        <taxon>Pterygota</taxon>
        <taxon>Neoptera</taxon>
        <taxon>Endopterygota</taxon>
        <taxon>Coleoptera</taxon>
        <taxon>Polyphaga</taxon>
        <taxon>Cucujiformia</taxon>
        <taxon>Curculionidae</taxon>
        <taxon>Scolytinae</taxon>
        <taxon>Dendroctonus</taxon>
    </lineage>
</organism>
<dbReference type="SUPFAM" id="SSF52058">
    <property type="entry name" value="L domain-like"/>
    <property type="match status" value="1"/>
</dbReference>
<dbReference type="GO" id="GO:0005249">
    <property type="term" value="F:voltage-gated potassium channel activity"/>
    <property type="evidence" value="ECO:0007669"/>
    <property type="project" value="TreeGrafter"/>
</dbReference>
<dbReference type="Proteomes" id="UP000019118">
    <property type="component" value="Unassembled WGS sequence"/>
</dbReference>
<dbReference type="PANTHER" id="PTHR46473">
    <property type="entry name" value="GH08155P"/>
    <property type="match status" value="1"/>
</dbReference>
<evidence type="ECO:0008006" key="15">
    <source>
        <dbReference type="Google" id="ProtNLM"/>
    </source>
</evidence>
<dbReference type="InterPro" id="IPR032675">
    <property type="entry name" value="LRR_dom_sf"/>
</dbReference>
<dbReference type="EnsemblMetazoa" id="XM_019909929.1">
    <property type="protein sequence ID" value="XP_019765488.1"/>
    <property type="gene ID" value="LOC109541159"/>
</dbReference>
<keyword evidence="7" id="KW-0406">Ion transport</keyword>
<evidence type="ECO:0000256" key="11">
    <source>
        <dbReference type="SAM" id="Phobius"/>
    </source>
</evidence>
<evidence type="ECO:0000256" key="12">
    <source>
        <dbReference type="SAM" id="SignalP"/>
    </source>
</evidence>
<feature type="signal peptide" evidence="12">
    <location>
        <begin position="1"/>
        <end position="21"/>
    </location>
</feature>
<evidence type="ECO:0000256" key="1">
    <source>
        <dbReference type="ARBA" id="ARBA00004162"/>
    </source>
</evidence>
<evidence type="ECO:0000256" key="6">
    <source>
        <dbReference type="ARBA" id="ARBA00022989"/>
    </source>
</evidence>
<dbReference type="InterPro" id="IPR001611">
    <property type="entry name" value="Leu-rich_rpt"/>
</dbReference>
<dbReference type="KEGG" id="dpa:109541159"/>
<dbReference type="GO" id="GO:0008076">
    <property type="term" value="C:voltage-gated potassium channel complex"/>
    <property type="evidence" value="ECO:0007669"/>
    <property type="project" value="TreeGrafter"/>
</dbReference>
<keyword evidence="8 11" id="KW-0472">Membrane</keyword>
<keyword evidence="6 11" id="KW-1133">Transmembrane helix</keyword>
<keyword evidence="5 12" id="KW-0732">Signal</keyword>
<evidence type="ECO:0000256" key="9">
    <source>
        <dbReference type="ARBA" id="ARBA00023157"/>
    </source>
</evidence>
<keyword evidence="9" id="KW-1015">Disulfide bond</keyword>
<evidence type="ECO:0000313" key="14">
    <source>
        <dbReference type="Proteomes" id="UP000019118"/>
    </source>
</evidence>
<evidence type="ECO:0000256" key="7">
    <source>
        <dbReference type="ARBA" id="ARBA00023065"/>
    </source>
</evidence>
<comment type="subcellular location">
    <subcellularLocation>
        <location evidence="1">Cell membrane</location>
        <topology evidence="1">Single-pass membrane protein</topology>
    </subcellularLocation>
</comment>
<dbReference type="AlphaFoldDB" id="A0AAR5PWV9"/>
<keyword evidence="10" id="KW-0407">Ion channel</keyword>